<dbReference type="Proteomes" id="UP001066276">
    <property type="component" value="Chromosome 2_1"/>
</dbReference>
<dbReference type="AlphaFoldDB" id="A0AAV7VNV7"/>
<dbReference type="EMBL" id="JANPWB010000003">
    <property type="protein sequence ID" value="KAJ1202061.1"/>
    <property type="molecule type" value="Genomic_DNA"/>
</dbReference>
<feature type="region of interest" description="Disordered" evidence="1">
    <location>
        <begin position="23"/>
        <end position="43"/>
    </location>
</feature>
<evidence type="ECO:0000256" key="1">
    <source>
        <dbReference type="SAM" id="MobiDB-lite"/>
    </source>
</evidence>
<protein>
    <submittedName>
        <fullName evidence="2">Uncharacterized protein</fullName>
    </submittedName>
</protein>
<gene>
    <name evidence="2" type="ORF">NDU88_005864</name>
</gene>
<accession>A0AAV7VNV7</accession>
<evidence type="ECO:0000313" key="2">
    <source>
        <dbReference type="EMBL" id="KAJ1202061.1"/>
    </source>
</evidence>
<name>A0AAV7VNV7_PLEWA</name>
<sequence>MLSRATHASAGWLTARAPGCELRSLRPPKGLDGLGRKPSGSATPQRLIQECTERDHFPQLIKIWNNWSWLPSTNIIISAPVTYDTKYLKWRGPGLETVMEEVYRNAGTINELKKTLRMQEHEDHPPGERVSLDALV</sequence>
<comment type="caution">
    <text evidence="2">The sequence shown here is derived from an EMBL/GenBank/DDBJ whole genome shotgun (WGS) entry which is preliminary data.</text>
</comment>
<reference evidence="2" key="1">
    <citation type="journal article" date="2022" name="bioRxiv">
        <title>Sequencing and chromosome-scale assembly of the giantPleurodeles waltlgenome.</title>
        <authorList>
            <person name="Brown T."/>
            <person name="Elewa A."/>
            <person name="Iarovenko S."/>
            <person name="Subramanian E."/>
            <person name="Araus A.J."/>
            <person name="Petzold A."/>
            <person name="Susuki M."/>
            <person name="Suzuki K.-i.T."/>
            <person name="Hayashi T."/>
            <person name="Toyoda A."/>
            <person name="Oliveira C."/>
            <person name="Osipova E."/>
            <person name="Leigh N.D."/>
            <person name="Simon A."/>
            <person name="Yun M.H."/>
        </authorList>
    </citation>
    <scope>NUCLEOTIDE SEQUENCE</scope>
    <source>
        <strain evidence="2">20211129_DDA</strain>
        <tissue evidence="2">Liver</tissue>
    </source>
</reference>
<organism evidence="2 3">
    <name type="scientific">Pleurodeles waltl</name>
    <name type="common">Iberian ribbed newt</name>
    <dbReference type="NCBI Taxonomy" id="8319"/>
    <lineage>
        <taxon>Eukaryota</taxon>
        <taxon>Metazoa</taxon>
        <taxon>Chordata</taxon>
        <taxon>Craniata</taxon>
        <taxon>Vertebrata</taxon>
        <taxon>Euteleostomi</taxon>
        <taxon>Amphibia</taxon>
        <taxon>Batrachia</taxon>
        <taxon>Caudata</taxon>
        <taxon>Salamandroidea</taxon>
        <taxon>Salamandridae</taxon>
        <taxon>Pleurodelinae</taxon>
        <taxon>Pleurodeles</taxon>
    </lineage>
</organism>
<evidence type="ECO:0000313" key="3">
    <source>
        <dbReference type="Proteomes" id="UP001066276"/>
    </source>
</evidence>
<keyword evidence="3" id="KW-1185">Reference proteome</keyword>
<proteinExistence type="predicted"/>